<accession>A0A0M8ZVA4</accession>
<name>A0A0M8ZVA4_9HYME</name>
<dbReference type="AlphaFoldDB" id="A0A0M8ZVA4"/>
<protein>
    <submittedName>
        <fullName evidence="2">Uncharacterized protein</fullName>
    </submittedName>
</protein>
<keyword evidence="3" id="KW-1185">Reference proteome</keyword>
<organism evidence="2 3">
    <name type="scientific">Melipona quadrifasciata</name>
    <dbReference type="NCBI Taxonomy" id="166423"/>
    <lineage>
        <taxon>Eukaryota</taxon>
        <taxon>Metazoa</taxon>
        <taxon>Ecdysozoa</taxon>
        <taxon>Arthropoda</taxon>
        <taxon>Hexapoda</taxon>
        <taxon>Insecta</taxon>
        <taxon>Pterygota</taxon>
        <taxon>Neoptera</taxon>
        <taxon>Endopterygota</taxon>
        <taxon>Hymenoptera</taxon>
        <taxon>Apocrita</taxon>
        <taxon>Aculeata</taxon>
        <taxon>Apoidea</taxon>
        <taxon>Anthophila</taxon>
        <taxon>Apidae</taxon>
        <taxon>Melipona</taxon>
    </lineage>
</organism>
<evidence type="ECO:0000256" key="1">
    <source>
        <dbReference type="SAM" id="MobiDB-lite"/>
    </source>
</evidence>
<sequence length="52" mass="5833">MFRNFGGAGPKSTSPRRNQGRSPKRIGLRKPKLFGLLIFGCEIIIAMKHDSF</sequence>
<gene>
    <name evidence="2" type="ORF">WN51_03000</name>
</gene>
<feature type="region of interest" description="Disordered" evidence="1">
    <location>
        <begin position="1"/>
        <end position="26"/>
    </location>
</feature>
<dbReference type="EMBL" id="KQ435828">
    <property type="protein sequence ID" value="KOX71855.1"/>
    <property type="molecule type" value="Genomic_DNA"/>
</dbReference>
<evidence type="ECO:0000313" key="2">
    <source>
        <dbReference type="EMBL" id="KOX71855.1"/>
    </source>
</evidence>
<proteinExistence type="predicted"/>
<reference evidence="2 3" key="1">
    <citation type="submission" date="2015-07" db="EMBL/GenBank/DDBJ databases">
        <title>The genome of Melipona quadrifasciata.</title>
        <authorList>
            <person name="Pan H."/>
            <person name="Kapheim K."/>
        </authorList>
    </citation>
    <scope>NUCLEOTIDE SEQUENCE [LARGE SCALE GENOMIC DNA]</scope>
    <source>
        <strain evidence="2">0111107301</strain>
        <tissue evidence="2">Whole body</tissue>
    </source>
</reference>
<evidence type="ECO:0000313" key="3">
    <source>
        <dbReference type="Proteomes" id="UP000053105"/>
    </source>
</evidence>
<dbReference type="Proteomes" id="UP000053105">
    <property type="component" value="Unassembled WGS sequence"/>
</dbReference>